<sequence>MTAVTVPPENVTAVRRLLDLLASGASSEQLAHVVVAARAEGVLAPADLAALAGAGELALRIRETLEEHRRREAQLGALFDTASELAALSDPDTVLRSIVRRARALLNVDVSYLSLNDEAENKTYVRVSDGSVSAEFQQIVLGMGEGLGGLVAQTARPYATADYFHDDRFKHTRHIDSGVHDEGLTAILGVPLAIGPKVLGVLFASDRGAREFSADEVALLSSLADHAAIALDSANLLDQTRRAVAELNEANATIRAHTEAMERAQDAHDRLTDLVLRGGDLPDVAAAVAGVLHGDLTVYDADRTLLASSASPAPLDPDALAAARAAGRAVSTKDTWVCAVQAGPEALGSLVLTGRAALSDPDRRLFERAGVVTALLLMLRRSVVRAEDEVRGELLTDLLTAPDRNPRALLARGRRLGIDLSAPHAVLVAHADGGSRRRVASAAARHATLVGLHAEEVVLLGAGDPDELARRVAADLGAATGRPVTVGAAGPASGPSAIAAAHGEAARCVRALLALGRTGEGAAMAGLGFLGQLLGDQADLDGFVRKTLGPVLDYDARRGTELVATLRAYFASGSQLARTKDVLHVHVNTVVQRLERVASLLGEEWQAPDRALEIQLALRVHRLGG</sequence>
<evidence type="ECO:0000256" key="1">
    <source>
        <dbReference type="ARBA" id="ARBA00006754"/>
    </source>
</evidence>
<dbReference type="EMBL" id="CABVGP010000002">
    <property type="protein sequence ID" value="VVJ21324.1"/>
    <property type="molecule type" value="Genomic_DNA"/>
</dbReference>
<dbReference type="Pfam" id="PF17853">
    <property type="entry name" value="GGDEF_2"/>
    <property type="match status" value="1"/>
</dbReference>
<dbReference type="Proteomes" id="UP000399805">
    <property type="component" value="Unassembled WGS sequence"/>
</dbReference>
<reference evidence="4 5" key="1">
    <citation type="submission" date="2019-09" db="EMBL/GenBank/DDBJ databases">
        <authorList>
            <person name="Leyn A S."/>
        </authorList>
    </citation>
    <scope>NUCLEOTIDE SEQUENCE [LARGE SCALE GENOMIC DNA]</scope>
    <source>
        <strain evidence="4">AA231_1</strain>
    </source>
</reference>
<dbReference type="AlphaFoldDB" id="A0A6I8LTK7"/>
<accession>A0A6I8LTK7</accession>
<keyword evidence="5" id="KW-1185">Reference proteome</keyword>
<dbReference type="PANTHER" id="PTHR33744:SF1">
    <property type="entry name" value="DNA-BINDING TRANSCRIPTIONAL ACTIVATOR ADER"/>
    <property type="match status" value="1"/>
</dbReference>
<dbReference type="InterPro" id="IPR025736">
    <property type="entry name" value="PucR_C-HTH_dom"/>
</dbReference>
<dbReference type="Gene3D" id="3.30.450.40">
    <property type="match status" value="1"/>
</dbReference>
<dbReference type="SMART" id="SM00065">
    <property type="entry name" value="GAF"/>
    <property type="match status" value="1"/>
</dbReference>
<feature type="domain" description="GAF" evidence="3">
    <location>
        <begin position="90"/>
        <end position="241"/>
    </location>
</feature>
<proteinExistence type="inferred from homology"/>
<gene>
    <name evidence="4" type="ORF">AA23TX_06345</name>
</gene>
<evidence type="ECO:0000256" key="2">
    <source>
        <dbReference type="SAM" id="Coils"/>
    </source>
</evidence>
<evidence type="ECO:0000313" key="4">
    <source>
        <dbReference type="EMBL" id="VVJ21324.1"/>
    </source>
</evidence>
<comment type="similarity">
    <text evidence="1">Belongs to the CdaR family.</text>
</comment>
<dbReference type="InterPro" id="IPR003018">
    <property type="entry name" value="GAF"/>
</dbReference>
<feature type="coiled-coil region" evidence="2">
    <location>
        <begin position="247"/>
        <end position="274"/>
    </location>
</feature>
<organism evidence="4 5">
    <name type="scientific">Amycolatopsis camponoti</name>
    <dbReference type="NCBI Taxonomy" id="2606593"/>
    <lineage>
        <taxon>Bacteria</taxon>
        <taxon>Bacillati</taxon>
        <taxon>Actinomycetota</taxon>
        <taxon>Actinomycetes</taxon>
        <taxon>Pseudonocardiales</taxon>
        <taxon>Pseudonocardiaceae</taxon>
        <taxon>Amycolatopsis</taxon>
    </lineage>
</organism>
<dbReference type="Pfam" id="PF01590">
    <property type="entry name" value="GAF"/>
    <property type="match status" value="1"/>
</dbReference>
<dbReference type="PANTHER" id="PTHR33744">
    <property type="entry name" value="CARBOHYDRATE DIACID REGULATOR"/>
    <property type="match status" value="1"/>
</dbReference>
<dbReference type="InterPro" id="IPR051448">
    <property type="entry name" value="CdaR-like_regulators"/>
</dbReference>
<dbReference type="Gene3D" id="1.10.10.2840">
    <property type="entry name" value="PucR C-terminal helix-turn-helix domain"/>
    <property type="match status" value="1"/>
</dbReference>
<dbReference type="RefSeq" id="WP_155546294.1">
    <property type="nucleotide sequence ID" value="NZ_CABVGP010000002.1"/>
</dbReference>
<name>A0A6I8LTK7_9PSEU</name>
<dbReference type="Pfam" id="PF13556">
    <property type="entry name" value="HTH_30"/>
    <property type="match status" value="1"/>
</dbReference>
<dbReference type="InterPro" id="IPR041522">
    <property type="entry name" value="CdaR_GGDEF"/>
</dbReference>
<dbReference type="InterPro" id="IPR042070">
    <property type="entry name" value="PucR_C-HTH_sf"/>
</dbReference>
<dbReference type="SUPFAM" id="SSF55781">
    <property type="entry name" value="GAF domain-like"/>
    <property type="match status" value="1"/>
</dbReference>
<protein>
    <submittedName>
        <fullName evidence="4">Regulator of polyketide synthase expression</fullName>
    </submittedName>
</protein>
<evidence type="ECO:0000313" key="5">
    <source>
        <dbReference type="Proteomes" id="UP000399805"/>
    </source>
</evidence>
<dbReference type="InterPro" id="IPR029016">
    <property type="entry name" value="GAF-like_dom_sf"/>
</dbReference>
<keyword evidence="2" id="KW-0175">Coiled coil</keyword>
<evidence type="ECO:0000259" key="3">
    <source>
        <dbReference type="SMART" id="SM00065"/>
    </source>
</evidence>